<dbReference type="RefSeq" id="WP_115433909.1">
    <property type="nucleotide sequence ID" value="NZ_CP031337.1"/>
</dbReference>
<keyword evidence="2" id="KW-1133">Transmembrane helix</keyword>
<organism evidence="3 4">
    <name type="scientific">Crenobacter cavernae</name>
    <dbReference type="NCBI Taxonomy" id="2290923"/>
    <lineage>
        <taxon>Bacteria</taxon>
        <taxon>Pseudomonadati</taxon>
        <taxon>Pseudomonadota</taxon>
        <taxon>Betaproteobacteria</taxon>
        <taxon>Neisseriales</taxon>
        <taxon>Neisseriaceae</taxon>
        <taxon>Crenobacter</taxon>
    </lineage>
</organism>
<evidence type="ECO:0000256" key="2">
    <source>
        <dbReference type="SAM" id="Phobius"/>
    </source>
</evidence>
<evidence type="ECO:0000256" key="1">
    <source>
        <dbReference type="SAM" id="MobiDB-lite"/>
    </source>
</evidence>
<feature type="compositionally biased region" description="Basic and acidic residues" evidence="1">
    <location>
        <begin position="1"/>
        <end position="14"/>
    </location>
</feature>
<dbReference type="AlphaFoldDB" id="A0A345Y7S7"/>
<keyword evidence="2" id="KW-0472">Membrane</keyword>
<name>A0A345Y7S7_9NEIS</name>
<protein>
    <submittedName>
        <fullName evidence="3">Uncharacterized protein</fullName>
    </submittedName>
</protein>
<reference evidence="3 4" key="1">
    <citation type="submission" date="2018-07" db="EMBL/GenBank/DDBJ databases">
        <title>Crenobacter cavernae sp. nov., isolated from a karst cave.</title>
        <authorList>
            <person name="Zhu H."/>
        </authorList>
    </citation>
    <scope>NUCLEOTIDE SEQUENCE [LARGE SCALE GENOMIC DNA]</scope>
    <source>
        <strain evidence="3 4">K1W11S-77</strain>
    </source>
</reference>
<keyword evidence="2" id="KW-0812">Transmembrane</keyword>
<proteinExistence type="predicted"/>
<feature type="transmembrane region" description="Helical" evidence="2">
    <location>
        <begin position="42"/>
        <end position="61"/>
    </location>
</feature>
<feature type="region of interest" description="Disordered" evidence="1">
    <location>
        <begin position="1"/>
        <end position="22"/>
    </location>
</feature>
<gene>
    <name evidence="3" type="ORF">DWG20_11310</name>
</gene>
<accession>A0A345Y7S7</accession>
<evidence type="ECO:0000313" key="4">
    <source>
        <dbReference type="Proteomes" id="UP000254537"/>
    </source>
</evidence>
<evidence type="ECO:0000313" key="3">
    <source>
        <dbReference type="EMBL" id="AXK39979.1"/>
    </source>
</evidence>
<sequence length="64" mass="6779">MSTPHDHSTHDPSTHAHAHAHVEPLPAQGWPSLMAMAAWQRLVLAAGLLALLWGVVAWALGGEA</sequence>
<dbReference type="KEGG" id="ccah:DWG20_11310"/>
<dbReference type="EMBL" id="CP031337">
    <property type="protein sequence ID" value="AXK39979.1"/>
    <property type="molecule type" value="Genomic_DNA"/>
</dbReference>
<dbReference type="Proteomes" id="UP000254537">
    <property type="component" value="Chromosome"/>
</dbReference>